<keyword evidence="3" id="KW-1185">Reference proteome</keyword>
<gene>
    <name evidence="2" type="ORF">KVG88_04410</name>
</gene>
<comment type="caution">
    <text evidence="2">The sequence shown here is derived from an EMBL/GenBank/DDBJ whole genome shotgun (WGS) entry which is preliminary data.</text>
</comment>
<dbReference type="CDD" id="cd19095">
    <property type="entry name" value="AKR_PA4992-like"/>
    <property type="match status" value="1"/>
</dbReference>
<dbReference type="Proteomes" id="UP001049200">
    <property type="component" value="Unassembled WGS sequence"/>
</dbReference>
<evidence type="ECO:0000313" key="2">
    <source>
        <dbReference type="EMBL" id="MBV4519294.1"/>
    </source>
</evidence>
<dbReference type="InterPro" id="IPR023210">
    <property type="entry name" value="NADP_OxRdtase_dom"/>
</dbReference>
<dbReference type="PANTHER" id="PTHR43312:SF1">
    <property type="entry name" value="NADP-DEPENDENT OXIDOREDUCTASE DOMAIN-CONTAINING PROTEIN"/>
    <property type="match status" value="1"/>
</dbReference>
<protein>
    <submittedName>
        <fullName evidence="2">Aldo/keto reductase</fullName>
    </submittedName>
</protein>
<dbReference type="Pfam" id="PF00248">
    <property type="entry name" value="Aldo_ket_red"/>
    <property type="match status" value="1"/>
</dbReference>
<name>A0ABS6QK26_9PSED</name>
<proteinExistence type="predicted"/>
<organism evidence="2 3">
    <name type="scientific">Pseudomonas azerbaijanoccidentalis</name>
    <dbReference type="NCBI Taxonomy" id="2842347"/>
    <lineage>
        <taxon>Bacteria</taxon>
        <taxon>Pseudomonadati</taxon>
        <taxon>Pseudomonadota</taxon>
        <taxon>Gammaproteobacteria</taxon>
        <taxon>Pseudomonadales</taxon>
        <taxon>Pseudomonadaceae</taxon>
        <taxon>Pseudomonas</taxon>
    </lineage>
</organism>
<dbReference type="EMBL" id="JAHSTU010000001">
    <property type="protein sequence ID" value="MBV4519294.1"/>
    <property type="molecule type" value="Genomic_DNA"/>
</dbReference>
<accession>A0ABS6QK26</accession>
<dbReference type="InterPro" id="IPR053135">
    <property type="entry name" value="AKR2_Oxidoreductase"/>
</dbReference>
<feature type="domain" description="NADP-dependent oxidoreductase" evidence="1">
    <location>
        <begin position="60"/>
        <end position="297"/>
    </location>
</feature>
<dbReference type="PANTHER" id="PTHR43312">
    <property type="entry name" value="D-THREO-ALDOSE 1-DEHYDROGENASE"/>
    <property type="match status" value="1"/>
</dbReference>
<reference evidence="2" key="1">
    <citation type="submission" date="2021-06" db="EMBL/GenBank/DDBJ databases">
        <title>Updating the genus Pseudomonas: Description of 43 new species and partition of the Pseudomonas putida group.</title>
        <authorList>
            <person name="Girard L."/>
            <person name="Lood C."/>
            <person name="Vandamme P."/>
            <person name="Rokni-Zadeh H."/>
            <person name="Van Noort V."/>
            <person name="Hofte M."/>
            <person name="Lavigne R."/>
            <person name="De Mot R."/>
        </authorList>
    </citation>
    <scope>NUCLEOTIDE SEQUENCE</scope>
    <source>
        <strain evidence="2">SWRI74</strain>
    </source>
</reference>
<evidence type="ECO:0000313" key="3">
    <source>
        <dbReference type="Proteomes" id="UP001049200"/>
    </source>
</evidence>
<sequence length="315" mass="34532">MSHPVGYTRREILTLAAGVSAVFTFGPTGAQTPPSTGTGGKTMQTRVIPSSSNESLPIVGLGTYRGFDVAPNDPAYKQLPAVLHALFEKGGTLIDSSPMYGRAEQTTGELLSIHEPRSPAFLATKVWTRGREEGIAQMEESFKLLQTDRIDLMQIHNLLDWQTHLPTLRKWKEEGRIRYIGITHYTPSAYEEVEAVLKAEQLDFLQINYALDDRGVEKRILPLCRERGVAVICNRPFGGGGLLGRLKDKPLPGWAAQVGVKSWPQLALKYLLSHSAVTCVIPGTGNPRYMAENAGAGFGPMLTDAQRHQLIALVD</sequence>
<dbReference type="RefSeq" id="WP_217870445.1">
    <property type="nucleotide sequence ID" value="NZ_JAHSTU010000001.1"/>
</dbReference>
<evidence type="ECO:0000259" key="1">
    <source>
        <dbReference type="Pfam" id="PF00248"/>
    </source>
</evidence>